<dbReference type="Proteomes" id="UP000237889">
    <property type="component" value="Chromosome"/>
</dbReference>
<dbReference type="Pfam" id="PF21697">
    <property type="entry name" value="Ppx_C"/>
    <property type="match status" value="1"/>
</dbReference>
<comment type="similarity">
    <text evidence="1">Belongs to the GppA/Ppx family.</text>
</comment>
<keyword evidence="3" id="KW-0378">Hydrolase</keyword>
<reference evidence="7 8" key="1">
    <citation type="submission" date="2018-03" db="EMBL/GenBank/DDBJ databases">
        <title>Genome sequencing of Phreatobacter sp.</title>
        <authorList>
            <person name="Kim S.-J."/>
            <person name="Heo J."/>
            <person name="Kwon S.-W."/>
        </authorList>
    </citation>
    <scope>NUCLEOTIDE SEQUENCE [LARGE SCALE GENOMIC DNA]</scope>
    <source>
        <strain evidence="7 8">S-12</strain>
    </source>
</reference>
<dbReference type="InterPro" id="IPR048951">
    <property type="entry name" value="Ppx_C"/>
</dbReference>
<comment type="catalytic activity">
    <reaction evidence="4">
        <text>[phosphate](n) + H2O = [phosphate](n-1) + phosphate + H(+)</text>
        <dbReference type="Rhea" id="RHEA:21528"/>
        <dbReference type="Rhea" id="RHEA-COMP:9859"/>
        <dbReference type="Rhea" id="RHEA-COMP:14279"/>
        <dbReference type="ChEBI" id="CHEBI:15377"/>
        <dbReference type="ChEBI" id="CHEBI:15378"/>
        <dbReference type="ChEBI" id="CHEBI:16838"/>
        <dbReference type="ChEBI" id="CHEBI:43474"/>
        <dbReference type="EC" id="3.6.1.11"/>
    </reaction>
</comment>
<dbReference type="InterPro" id="IPR050273">
    <property type="entry name" value="GppA/Ppx_hydrolase"/>
</dbReference>
<dbReference type="SUPFAM" id="SSF109604">
    <property type="entry name" value="HD-domain/PDEase-like"/>
    <property type="match status" value="1"/>
</dbReference>
<dbReference type="InterPro" id="IPR043129">
    <property type="entry name" value="ATPase_NBD"/>
</dbReference>
<dbReference type="InterPro" id="IPR003695">
    <property type="entry name" value="Ppx_GppA_N"/>
</dbReference>
<organism evidence="7 8">
    <name type="scientific">Phreatobacter cathodiphilus</name>
    <dbReference type="NCBI Taxonomy" id="1868589"/>
    <lineage>
        <taxon>Bacteria</taxon>
        <taxon>Pseudomonadati</taxon>
        <taxon>Pseudomonadota</taxon>
        <taxon>Alphaproteobacteria</taxon>
        <taxon>Hyphomicrobiales</taxon>
        <taxon>Phreatobacteraceae</taxon>
        <taxon>Phreatobacter</taxon>
    </lineage>
</organism>
<dbReference type="EC" id="3.6.1.11" evidence="2"/>
<dbReference type="InterPro" id="IPR022371">
    <property type="entry name" value="Exopolyphosphatase"/>
</dbReference>
<feature type="domain" description="Exopolyphosphatase C-terminal" evidence="6">
    <location>
        <begin position="338"/>
        <end position="521"/>
    </location>
</feature>
<evidence type="ECO:0000256" key="1">
    <source>
        <dbReference type="ARBA" id="ARBA00007125"/>
    </source>
</evidence>
<dbReference type="PANTHER" id="PTHR30005">
    <property type="entry name" value="EXOPOLYPHOSPHATASE"/>
    <property type="match status" value="1"/>
</dbReference>
<dbReference type="GO" id="GO:0006793">
    <property type="term" value="P:phosphorus metabolic process"/>
    <property type="evidence" value="ECO:0007669"/>
    <property type="project" value="InterPro"/>
</dbReference>
<evidence type="ECO:0000256" key="4">
    <source>
        <dbReference type="ARBA" id="ARBA00047607"/>
    </source>
</evidence>
<dbReference type="Gene3D" id="1.10.3210.10">
    <property type="entry name" value="Hypothetical protein af1432"/>
    <property type="match status" value="1"/>
</dbReference>
<keyword evidence="8" id="KW-1185">Reference proteome</keyword>
<dbReference type="NCBIfam" id="TIGR03706">
    <property type="entry name" value="exo_poly_only"/>
    <property type="match status" value="1"/>
</dbReference>
<dbReference type="RefSeq" id="WP_106748639.1">
    <property type="nucleotide sequence ID" value="NZ_CP027668.1"/>
</dbReference>
<dbReference type="CDD" id="cd24052">
    <property type="entry name" value="ASKHA_NBD_HpPPX-GppA-like"/>
    <property type="match status" value="1"/>
</dbReference>
<dbReference type="OrthoDB" id="3698573at2"/>
<dbReference type="Pfam" id="PF02541">
    <property type="entry name" value="Ppx-GppA"/>
    <property type="match status" value="1"/>
</dbReference>
<evidence type="ECO:0000313" key="8">
    <source>
        <dbReference type="Proteomes" id="UP000237889"/>
    </source>
</evidence>
<dbReference type="Gene3D" id="3.30.420.150">
    <property type="entry name" value="Exopolyphosphatase. Domain 2"/>
    <property type="match status" value="1"/>
</dbReference>
<dbReference type="GO" id="GO:0004309">
    <property type="term" value="F:exopolyphosphatase activity"/>
    <property type="evidence" value="ECO:0007669"/>
    <property type="project" value="UniProtKB-EC"/>
</dbReference>
<dbReference type="PANTHER" id="PTHR30005:SF0">
    <property type="entry name" value="RETROGRADE REGULATION PROTEIN 2"/>
    <property type="match status" value="1"/>
</dbReference>
<dbReference type="KEGG" id="phr:C6569_09630"/>
<name>A0A2S0NAX2_9HYPH</name>
<gene>
    <name evidence="7" type="primary">ppx</name>
    <name evidence="7" type="ORF">C6569_09630</name>
</gene>
<protein>
    <recommendedName>
        <fullName evidence="2">exopolyphosphatase</fullName>
        <ecNumber evidence="2">3.6.1.11</ecNumber>
    </recommendedName>
</protein>
<sequence>MENRSKNRLPAVSQAGPSGLPSDAFEIAPGRLQLGPTIGVIDIGSNSVRLVVYEALTRSPTPIFNEKTLCGLGRNVQTSGRLADDAVARALASIRRFRALCTQLRVGELHILATAAVRDAKNGAEFVAACEAICGVPLQLLSGREEAAYAALGVVSGMYQPNGIVGDLGGGSLELVDVRGGAIGTGVTLPLGGLALQDTSGQSVKKAERIAAKLVGKVDLLKKGRGQTFYAVGGTWRSLAKLHMAQRGYPLNVMHGYALTGKEIADFCYLVSRQPTDSISRIDVVAESRRPLLAYGALVLEAVVRAARIERVVISVTGVREGLLYYLLDPEEQAADPLIAAARELCLLRSRSPRHGEELIAWTDRFMQVAHLEESAEEQRLRHAACLLADIGWRAHPDYRGEQSLNIIAHANFVGVDHPGRAYLALASFYRHEGLLDEFMSPRIRELVGVRLLDRARILGAAMRVAYLVSAAMPGALPRAPLRVEDRRLVLTLAGDLSGLAGDRLSNRLRTLGRLVGRDTELRVIP</sequence>
<evidence type="ECO:0000259" key="5">
    <source>
        <dbReference type="Pfam" id="PF02541"/>
    </source>
</evidence>
<feature type="domain" description="Ppx/GppA phosphatase N-terminal" evidence="5">
    <location>
        <begin position="52"/>
        <end position="329"/>
    </location>
</feature>
<proteinExistence type="inferred from homology"/>
<evidence type="ECO:0000256" key="3">
    <source>
        <dbReference type="ARBA" id="ARBA00022801"/>
    </source>
</evidence>
<accession>A0A2S0NAX2</accession>
<evidence type="ECO:0000259" key="6">
    <source>
        <dbReference type="Pfam" id="PF21697"/>
    </source>
</evidence>
<dbReference type="AlphaFoldDB" id="A0A2S0NAX2"/>
<dbReference type="EMBL" id="CP027668">
    <property type="protein sequence ID" value="AVO45298.1"/>
    <property type="molecule type" value="Genomic_DNA"/>
</dbReference>
<dbReference type="Gene3D" id="3.30.420.40">
    <property type="match status" value="1"/>
</dbReference>
<evidence type="ECO:0000313" key="7">
    <source>
        <dbReference type="EMBL" id="AVO45298.1"/>
    </source>
</evidence>
<dbReference type="SUPFAM" id="SSF53067">
    <property type="entry name" value="Actin-like ATPase domain"/>
    <property type="match status" value="2"/>
</dbReference>
<evidence type="ECO:0000256" key="2">
    <source>
        <dbReference type="ARBA" id="ARBA00012451"/>
    </source>
</evidence>